<evidence type="ECO:0000256" key="3">
    <source>
        <dbReference type="ARBA" id="ARBA00022692"/>
    </source>
</evidence>
<name>A0A3P1VFG1_9STRE</name>
<feature type="transmembrane region" description="Helical" evidence="6">
    <location>
        <begin position="12"/>
        <end position="31"/>
    </location>
</feature>
<protein>
    <recommendedName>
        <fullName evidence="6">TVP38/TMEM64 family membrane protein</fullName>
    </recommendedName>
</protein>
<evidence type="ECO:0000313" key="8">
    <source>
        <dbReference type="EMBL" id="RRD32488.1"/>
    </source>
</evidence>
<dbReference type="InterPro" id="IPR032816">
    <property type="entry name" value="VTT_dom"/>
</dbReference>
<sequence length="198" mass="22893">MYKFWQKTIHLLSILILIATFFLIIWLYKIGILNDQNLLKEFLQQQGSLGSLSYVLIQIIQVVFPIIPGGVTTVVGILVFGPLWGFVVNYIGIIIGSIILFWLSRTYGKKFCLLFMKEETFDKYESKIDDKRGYEIFFILCMLSPISPADVMVMITGLTSMSYKKFIAIILICKPLSIISYSYFWIYGGQLIQQFFQK</sequence>
<evidence type="ECO:0000313" key="9">
    <source>
        <dbReference type="Proteomes" id="UP000281771"/>
    </source>
</evidence>
<feature type="transmembrane region" description="Helical" evidence="6">
    <location>
        <begin position="83"/>
        <end position="103"/>
    </location>
</feature>
<feature type="domain" description="VTT" evidence="7">
    <location>
        <begin position="67"/>
        <end position="184"/>
    </location>
</feature>
<feature type="transmembrane region" description="Helical" evidence="6">
    <location>
        <begin position="166"/>
        <end position="188"/>
    </location>
</feature>
<comment type="similarity">
    <text evidence="6">Belongs to the TVP38/TMEM64 family.</text>
</comment>
<evidence type="ECO:0000259" key="7">
    <source>
        <dbReference type="Pfam" id="PF09335"/>
    </source>
</evidence>
<comment type="subcellular location">
    <subcellularLocation>
        <location evidence="1 6">Cell membrane</location>
        <topology evidence="1 6">Multi-pass membrane protein</topology>
    </subcellularLocation>
</comment>
<feature type="transmembrane region" description="Helical" evidence="6">
    <location>
        <begin position="52"/>
        <end position="77"/>
    </location>
</feature>
<dbReference type="Pfam" id="PF09335">
    <property type="entry name" value="VTT_dom"/>
    <property type="match status" value="1"/>
</dbReference>
<dbReference type="GO" id="GO:0005886">
    <property type="term" value="C:plasma membrane"/>
    <property type="evidence" value="ECO:0007669"/>
    <property type="project" value="UniProtKB-SubCell"/>
</dbReference>
<organism evidence="8 9">
    <name type="scientific">Streptococcus minor</name>
    <dbReference type="NCBI Taxonomy" id="229549"/>
    <lineage>
        <taxon>Bacteria</taxon>
        <taxon>Bacillati</taxon>
        <taxon>Bacillota</taxon>
        <taxon>Bacilli</taxon>
        <taxon>Lactobacillales</taxon>
        <taxon>Streptococcaceae</taxon>
        <taxon>Streptococcus</taxon>
    </lineage>
</organism>
<reference evidence="8 9" key="1">
    <citation type="submission" date="2018-11" db="EMBL/GenBank/DDBJ databases">
        <title>Genomes From Bacteria Associated with the Canine Oral Cavity: a Test Case for Automated Genome-Based Taxonomic Assignment.</title>
        <authorList>
            <person name="Coil D.A."/>
            <person name="Jospin G."/>
            <person name="Darling A.E."/>
            <person name="Wallis C."/>
            <person name="Davis I.J."/>
            <person name="Harris S."/>
            <person name="Eisen J.A."/>
            <person name="Holcombe L.J."/>
            <person name="O'Flynn C."/>
        </authorList>
    </citation>
    <scope>NUCLEOTIDE SEQUENCE [LARGE SCALE GENOMIC DNA]</scope>
    <source>
        <strain evidence="8 9">OH4621_COT-116</strain>
    </source>
</reference>
<evidence type="ECO:0000256" key="6">
    <source>
        <dbReference type="RuleBase" id="RU366058"/>
    </source>
</evidence>
<dbReference type="STRING" id="1123309.GCA_000377005_01565"/>
<evidence type="ECO:0000256" key="5">
    <source>
        <dbReference type="ARBA" id="ARBA00023136"/>
    </source>
</evidence>
<dbReference type="PANTHER" id="PTHR12677:SF49">
    <property type="entry name" value="TVP38_TMEM64 FAMILY MEMBRANE PROTEIN"/>
    <property type="match status" value="1"/>
</dbReference>
<dbReference type="AlphaFoldDB" id="A0A3P1VFG1"/>
<gene>
    <name evidence="8" type="ORF">EII38_01780</name>
</gene>
<keyword evidence="2 6" id="KW-1003">Cell membrane</keyword>
<proteinExistence type="inferred from homology"/>
<feature type="transmembrane region" description="Helical" evidence="6">
    <location>
        <begin position="136"/>
        <end position="160"/>
    </location>
</feature>
<keyword evidence="5 6" id="KW-0472">Membrane</keyword>
<comment type="caution">
    <text evidence="8">The sequence shown here is derived from an EMBL/GenBank/DDBJ whole genome shotgun (WGS) entry which is preliminary data.</text>
</comment>
<evidence type="ECO:0000256" key="1">
    <source>
        <dbReference type="ARBA" id="ARBA00004651"/>
    </source>
</evidence>
<dbReference type="Proteomes" id="UP000281771">
    <property type="component" value="Unassembled WGS sequence"/>
</dbReference>
<dbReference type="EMBL" id="RQZA01000001">
    <property type="protein sequence ID" value="RRD32488.1"/>
    <property type="molecule type" value="Genomic_DNA"/>
</dbReference>
<dbReference type="PANTHER" id="PTHR12677">
    <property type="entry name" value="GOLGI APPARATUS MEMBRANE PROTEIN TVP38-RELATED"/>
    <property type="match status" value="1"/>
</dbReference>
<keyword evidence="4 6" id="KW-1133">Transmembrane helix</keyword>
<keyword evidence="3 6" id="KW-0812">Transmembrane</keyword>
<evidence type="ECO:0000256" key="2">
    <source>
        <dbReference type="ARBA" id="ARBA00022475"/>
    </source>
</evidence>
<dbReference type="RefSeq" id="WP_018167482.1">
    <property type="nucleotide sequence ID" value="NZ_RQZA01000001.1"/>
</dbReference>
<dbReference type="InterPro" id="IPR015414">
    <property type="entry name" value="TMEM64"/>
</dbReference>
<keyword evidence="9" id="KW-1185">Reference proteome</keyword>
<evidence type="ECO:0000256" key="4">
    <source>
        <dbReference type="ARBA" id="ARBA00022989"/>
    </source>
</evidence>
<accession>A0A3P1VFG1</accession>